<dbReference type="KEGG" id="usu:LVJ78_00250"/>
<dbReference type="RefSeq" id="WP_132952712.1">
    <property type="nucleotide sequence ID" value="NZ_CP091507.1"/>
</dbReference>
<dbReference type="CDD" id="cd03789">
    <property type="entry name" value="GT9_LPS_heptosyltransferase"/>
    <property type="match status" value="1"/>
</dbReference>
<keyword evidence="5" id="KW-0328">Glycosyltransferase</keyword>
<dbReference type="Gene3D" id="3.40.50.2000">
    <property type="entry name" value="Glycogen Phosphorylase B"/>
    <property type="match status" value="2"/>
</dbReference>
<evidence type="ECO:0000256" key="4">
    <source>
        <dbReference type="ARBA" id="ARBA00022519"/>
    </source>
</evidence>
<dbReference type="PANTHER" id="PTHR30160">
    <property type="entry name" value="TETRAACYLDISACCHARIDE 4'-KINASE-RELATED"/>
    <property type="match status" value="1"/>
</dbReference>
<dbReference type="InterPro" id="IPR011908">
    <property type="entry name" value="LipoPS_heptosylTferase-I"/>
</dbReference>
<keyword evidence="4" id="KW-0997">Cell inner membrane</keyword>
<evidence type="ECO:0000256" key="10">
    <source>
        <dbReference type="ARBA" id="ARBA00044041"/>
    </source>
</evidence>
<dbReference type="Pfam" id="PF01075">
    <property type="entry name" value="Glyco_transf_9"/>
    <property type="match status" value="1"/>
</dbReference>
<dbReference type="EMBL" id="CP091507">
    <property type="protein sequence ID" value="UOO79504.1"/>
    <property type="molecule type" value="Genomic_DNA"/>
</dbReference>
<evidence type="ECO:0000256" key="1">
    <source>
        <dbReference type="ARBA" id="ARBA00004515"/>
    </source>
</evidence>
<dbReference type="EMBL" id="SLXE01000003">
    <property type="protein sequence ID" value="TCP09347.1"/>
    <property type="molecule type" value="Genomic_DNA"/>
</dbReference>
<dbReference type="GO" id="GO:0009244">
    <property type="term" value="P:lipopolysaccharide core region biosynthetic process"/>
    <property type="evidence" value="ECO:0007669"/>
    <property type="project" value="InterPro"/>
</dbReference>
<dbReference type="GO" id="GO:0005829">
    <property type="term" value="C:cytosol"/>
    <property type="evidence" value="ECO:0007669"/>
    <property type="project" value="TreeGrafter"/>
</dbReference>
<keyword evidence="16" id="KW-1185">Reference proteome</keyword>
<name>A0AAE9GV09_9NEIS</name>
<comment type="subcellular location">
    <subcellularLocation>
        <location evidence="1">Cell inner membrane</location>
        <topology evidence="1">Peripheral membrane protein</topology>
        <orientation evidence="1">Cytoplasmic side</orientation>
    </subcellularLocation>
</comment>
<comment type="catalytic activity">
    <reaction evidence="13">
        <text>an alpha-Kdo-(2-&gt;4)-alpha-Kdo-(2-&gt;6)-lipid A + ADP-L-glycero-beta-D-manno-heptose = an L-alpha-D-Hep-(1-&gt;5)-[alpha-Kdo-(2-&gt;4)]-alpha-Kdo-(2-&gt;6)-lipid A + ADP + H(+)</text>
        <dbReference type="Rhea" id="RHEA:74067"/>
        <dbReference type="ChEBI" id="CHEBI:15378"/>
        <dbReference type="ChEBI" id="CHEBI:61506"/>
        <dbReference type="ChEBI" id="CHEBI:176431"/>
        <dbReference type="ChEBI" id="CHEBI:193068"/>
        <dbReference type="ChEBI" id="CHEBI:456216"/>
        <dbReference type="EC" id="2.4.99.23"/>
    </reaction>
</comment>
<dbReference type="InterPro" id="IPR051199">
    <property type="entry name" value="LPS_LOS_Heptosyltrfase"/>
</dbReference>
<dbReference type="GO" id="GO:0008713">
    <property type="term" value="F:ADP-heptose-lipopolysaccharide heptosyltransferase activity"/>
    <property type="evidence" value="ECO:0007669"/>
    <property type="project" value="TreeGrafter"/>
</dbReference>
<reference evidence="14 16" key="1">
    <citation type="submission" date="2019-03" db="EMBL/GenBank/DDBJ databases">
        <title>Genomic Encyclopedia of Type Strains, Phase IV (KMG-IV): sequencing the most valuable type-strain genomes for metagenomic binning, comparative biology and taxonomic classification.</title>
        <authorList>
            <person name="Goeker M."/>
        </authorList>
    </citation>
    <scope>NUCLEOTIDE SEQUENCE [LARGE SCALE GENOMIC DNA]</scope>
    <source>
        <strain evidence="14 16">DSM 17474</strain>
    </source>
</reference>
<evidence type="ECO:0000256" key="9">
    <source>
        <dbReference type="ARBA" id="ARBA00043995"/>
    </source>
</evidence>
<evidence type="ECO:0000313" key="17">
    <source>
        <dbReference type="Proteomes" id="UP000829756"/>
    </source>
</evidence>
<dbReference type="Proteomes" id="UP000294721">
    <property type="component" value="Unassembled WGS sequence"/>
</dbReference>
<keyword evidence="3" id="KW-1003">Cell membrane</keyword>
<keyword evidence="8" id="KW-0472">Membrane</keyword>
<dbReference type="Proteomes" id="UP000829756">
    <property type="component" value="Chromosome"/>
</dbReference>
<comment type="pathway">
    <text evidence="2">Bacterial outer membrane biogenesis; LPS core biosynthesis.</text>
</comment>
<dbReference type="AlphaFoldDB" id="A0AAE9GV09"/>
<organism evidence="15 17">
    <name type="scientific">Uruburuella suis</name>
    <dbReference type="NCBI Taxonomy" id="252130"/>
    <lineage>
        <taxon>Bacteria</taxon>
        <taxon>Pseudomonadati</taxon>
        <taxon>Pseudomonadota</taxon>
        <taxon>Betaproteobacteria</taxon>
        <taxon>Neisseriales</taxon>
        <taxon>Neisseriaceae</taxon>
        <taxon>Uruburuella</taxon>
    </lineage>
</organism>
<evidence type="ECO:0000256" key="11">
    <source>
        <dbReference type="ARBA" id="ARBA00044190"/>
    </source>
</evidence>
<reference evidence="15" key="3">
    <citation type="journal article" date="2022" name="Res Sq">
        <title>Evolution of multicellular longitudinally dividing oral cavity symbionts (Neisseriaceae).</title>
        <authorList>
            <person name="Nyongesa S."/>
            <person name="Weber P."/>
            <person name="Bernet E."/>
            <person name="Pullido F."/>
            <person name="Nieckarz M."/>
            <person name="Delaby M."/>
            <person name="Nieves C."/>
            <person name="Viehboeck T."/>
            <person name="Krause N."/>
            <person name="Rivera-Millot A."/>
            <person name="Nakamura A."/>
            <person name="Vischer N."/>
            <person name="VanNieuwenhze M."/>
            <person name="Brun Y."/>
            <person name="Cava F."/>
            <person name="Bulgheresi S."/>
            <person name="Veyrier F."/>
        </authorList>
    </citation>
    <scope>NUCLEOTIDE SEQUENCE</scope>
    <source>
        <strain evidence="15">1258/02</strain>
    </source>
</reference>
<evidence type="ECO:0000313" key="14">
    <source>
        <dbReference type="EMBL" id="TCP09347.1"/>
    </source>
</evidence>
<evidence type="ECO:0000313" key="15">
    <source>
        <dbReference type="EMBL" id="UOO79504.1"/>
    </source>
</evidence>
<evidence type="ECO:0000256" key="3">
    <source>
        <dbReference type="ARBA" id="ARBA00022475"/>
    </source>
</evidence>
<evidence type="ECO:0000313" key="16">
    <source>
        <dbReference type="Proteomes" id="UP000294721"/>
    </source>
</evidence>
<sequence>MKTLLVRLSSMGDLIHTLPAVDDLSRMRPDVNLHWLCEAGFADIARLHPFVRQVHEMRWRQWRKDLLSPATWRQIGRLKQDLQQQHFDDVLDSQGLVKSALFAKIAHAPVKGLDGSSARERWAALAYHHNYAVPKDKNAVWRNRMLFAQAFGYALPDEQHFGLVVPESARLPDLPAHYYVALHATSRDSKLWPVENWLALLQKLHDHSGLPVYLPWGNAAEKARAETIAARLPFARVCAKLSLLQAAWLLDKAEGIAGVDTGLLHLANALDKPVVGIYTDTDPLKTGVQESAWAKNLGNAGCIPSVDEVYQALQNSIAAKALATAFD</sequence>
<dbReference type="PANTHER" id="PTHR30160:SF19">
    <property type="entry name" value="LIPOPOLYSACCHARIDE HEPTOSYLTRANSFERASE 1"/>
    <property type="match status" value="1"/>
</dbReference>
<reference evidence="15" key="2">
    <citation type="submission" date="2021-12" db="EMBL/GenBank/DDBJ databases">
        <authorList>
            <person name="Veyrier F.J."/>
        </authorList>
    </citation>
    <scope>NUCLEOTIDE SEQUENCE</scope>
    <source>
        <strain evidence="15">1258/02</strain>
    </source>
</reference>
<protein>
    <recommendedName>
        <fullName evidence="11">Lipopolysaccharide heptosyltransferase 1</fullName>
        <ecNumber evidence="10">2.4.99.23</ecNumber>
    </recommendedName>
    <alternativeName>
        <fullName evidence="12">ADP-heptose:lipopolysaccharide heptosyltransferase I</fullName>
    </alternativeName>
</protein>
<proteinExistence type="inferred from homology"/>
<evidence type="ECO:0000256" key="2">
    <source>
        <dbReference type="ARBA" id="ARBA00004713"/>
    </source>
</evidence>
<dbReference type="SUPFAM" id="SSF53756">
    <property type="entry name" value="UDP-Glycosyltransferase/glycogen phosphorylase"/>
    <property type="match status" value="1"/>
</dbReference>
<comment type="similarity">
    <text evidence="9">Belongs to the glycosyltransferase 9 family.</text>
</comment>
<dbReference type="EC" id="2.4.99.23" evidence="10"/>
<dbReference type="GO" id="GO:0005886">
    <property type="term" value="C:plasma membrane"/>
    <property type="evidence" value="ECO:0007669"/>
    <property type="project" value="UniProtKB-SubCell"/>
</dbReference>
<evidence type="ECO:0000256" key="7">
    <source>
        <dbReference type="ARBA" id="ARBA00022985"/>
    </source>
</evidence>
<keyword evidence="6" id="KW-0808">Transferase</keyword>
<accession>A0AAE9GV09</accession>
<keyword evidence="7" id="KW-0448">Lipopolysaccharide biosynthesis</keyword>
<evidence type="ECO:0000256" key="6">
    <source>
        <dbReference type="ARBA" id="ARBA00022679"/>
    </source>
</evidence>
<gene>
    <name evidence="15" type="primary">waaC</name>
    <name evidence="14" type="ORF">EV680_10388</name>
    <name evidence="15" type="ORF">LVJ78_00250</name>
</gene>
<evidence type="ECO:0000256" key="5">
    <source>
        <dbReference type="ARBA" id="ARBA00022676"/>
    </source>
</evidence>
<dbReference type="InterPro" id="IPR002201">
    <property type="entry name" value="Glyco_trans_9"/>
</dbReference>
<evidence type="ECO:0000256" key="12">
    <source>
        <dbReference type="ARBA" id="ARBA00044330"/>
    </source>
</evidence>
<evidence type="ECO:0000256" key="13">
    <source>
        <dbReference type="ARBA" id="ARBA00049201"/>
    </source>
</evidence>
<evidence type="ECO:0000256" key="8">
    <source>
        <dbReference type="ARBA" id="ARBA00023136"/>
    </source>
</evidence>
<dbReference type="NCBIfam" id="TIGR02193">
    <property type="entry name" value="heptsyl_trn_I"/>
    <property type="match status" value="1"/>
</dbReference>